<name>U4L166_PYROM</name>
<evidence type="ECO:0000313" key="8">
    <source>
        <dbReference type="EMBL" id="CCX08018.1"/>
    </source>
</evidence>
<dbReference type="InterPro" id="IPR036525">
    <property type="entry name" value="Tubulin/FtsZ_GTPase_sf"/>
</dbReference>
<dbReference type="CDD" id="cd06060">
    <property type="entry name" value="misato"/>
    <property type="match status" value="1"/>
</dbReference>
<dbReference type="GO" id="GO:0007005">
    <property type="term" value="P:mitochondrion organization"/>
    <property type="evidence" value="ECO:0007669"/>
    <property type="project" value="InterPro"/>
</dbReference>
<feature type="region of interest" description="Disordered" evidence="5">
    <location>
        <begin position="393"/>
        <end position="418"/>
    </location>
</feature>
<dbReference type="Proteomes" id="UP000018144">
    <property type="component" value="Unassembled WGS sequence"/>
</dbReference>
<dbReference type="AlphaFoldDB" id="U4L166"/>
<comment type="function">
    <text evidence="1">Involved in the partitioning of the mitochondrial organelle and mitochondrial DNA (mtDNA) inheritance.</text>
</comment>
<evidence type="ECO:0000313" key="9">
    <source>
        <dbReference type="Proteomes" id="UP000018144"/>
    </source>
</evidence>
<evidence type="ECO:0000259" key="7">
    <source>
        <dbReference type="Pfam" id="PF14881"/>
    </source>
</evidence>
<dbReference type="InterPro" id="IPR019605">
    <property type="entry name" value="Misato_II_tubulin-like"/>
</dbReference>
<proteinExistence type="inferred from homology"/>
<gene>
    <name evidence="8" type="ORF">PCON_07607</name>
</gene>
<evidence type="ECO:0000256" key="1">
    <source>
        <dbReference type="ARBA" id="ARBA00003757"/>
    </source>
</evidence>
<dbReference type="PANTHER" id="PTHR13391:SF0">
    <property type="entry name" value="PROTEIN MISATO HOMOLOG 1"/>
    <property type="match status" value="1"/>
</dbReference>
<protein>
    <submittedName>
        <fullName evidence="8">Similar to Protein dml1 acc. no. A2QAY5</fullName>
    </submittedName>
</protein>
<organism evidence="8 9">
    <name type="scientific">Pyronema omphalodes (strain CBS 100304)</name>
    <name type="common">Pyronema confluens</name>
    <dbReference type="NCBI Taxonomy" id="1076935"/>
    <lineage>
        <taxon>Eukaryota</taxon>
        <taxon>Fungi</taxon>
        <taxon>Dikarya</taxon>
        <taxon>Ascomycota</taxon>
        <taxon>Pezizomycotina</taxon>
        <taxon>Pezizomycetes</taxon>
        <taxon>Pezizales</taxon>
        <taxon>Pyronemataceae</taxon>
        <taxon>Pyronema</taxon>
    </lineage>
</organism>
<evidence type="ECO:0000256" key="4">
    <source>
        <dbReference type="ARBA" id="ARBA00023128"/>
    </source>
</evidence>
<dbReference type="Pfam" id="PF14881">
    <property type="entry name" value="Tubulin_3"/>
    <property type="match status" value="1"/>
</dbReference>
<dbReference type="SUPFAM" id="SSF52490">
    <property type="entry name" value="Tubulin nucleotide-binding domain-like"/>
    <property type="match status" value="1"/>
</dbReference>
<accession>U4L166</accession>
<dbReference type="Gene3D" id="3.40.50.1440">
    <property type="entry name" value="Tubulin/FtsZ, GTPase domain"/>
    <property type="match status" value="1"/>
</dbReference>
<feature type="domain" description="Misato Segment II tubulin-like" evidence="6">
    <location>
        <begin position="2"/>
        <end position="115"/>
    </location>
</feature>
<feature type="domain" description="DML1/Misato tubulin" evidence="7">
    <location>
        <begin position="123"/>
        <end position="305"/>
    </location>
</feature>
<dbReference type="Pfam" id="PF10644">
    <property type="entry name" value="Misat_Tub_SegII"/>
    <property type="match status" value="1"/>
</dbReference>
<sequence length="513" mass="57561">MHEIVTLQLGHQANYVGTHFWNAQESYFTYGDEERSDIDHNVHFRPGIGNDGTETFTPRALLYDLKGGFGTLRKINALYEVMEEEDPASQGLWDNGVVTQRQKPIESIQYQKDLEAGVFPPTPLTASEIRYWSDYNRIYYHPRSSVQIDEYELNSGIQPFEGYGLGQELFKGMNREHELLDRDFRLFAEECDAMQGIQIFTSTDDAWAGFAGQYISELRDEYGKVGICTWGLERGERVARDKQIGRTVTLATALSTIASASDIFTPLRIPPAVLPGCLTIDTTSQWHNSALLAAAIETATLPTRLHARAGGMGRISELASLLNVSGNQRIAMLSMSVVSGPEKSTNEDDDERVRLPKLSAITDETRIECSWDNNAAKPWRHRKKEHIFAEANVSRGFDEDEEEEAEDSDRAEDSYEEQPIISRLTNSTAFPVVDSFPHIFPTIGDRNSNGIEYAAVNTRLITSTAVIERVKAIKDVVSFRVGVDEREALLNDLGEIVDGYQHGWNSDSDDDDD</sequence>
<dbReference type="InterPro" id="IPR029209">
    <property type="entry name" value="DML1/Misato_tubulin"/>
</dbReference>
<dbReference type="eggNOG" id="KOG2530">
    <property type="taxonomic scope" value="Eukaryota"/>
</dbReference>
<evidence type="ECO:0000256" key="3">
    <source>
        <dbReference type="ARBA" id="ARBA00008507"/>
    </source>
</evidence>
<comment type="subcellular location">
    <subcellularLocation>
        <location evidence="2">Mitochondrion</location>
    </subcellularLocation>
</comment>
<dbReference type="OMA" id="SYETGWM"/>
<evidence type="ECO:0000259" key="6">
    <source>
        <dbReference type="Pfam" id="PF10644"/>
    </source>
</evidence>
<dbReference type="OrthoDB" id="271881at2759"/>
<dbReference type="InterPro" id="IPR049942">
    <property type="entry name" value="DML1/Misato"/>
</dbReference>
<feature type="compositionally biased region" description="Acidic residues" evidence="5">
    <location>
        <begin position="398"/>
        <end position="416"/>
    </location>
</feature>
<dbReference type="EMBL" id="HF935386">
    <property type="protein sequence ID" value="CCX08018.1"/>
    <property type="molecule type" value="Genomic_DNA"/>
</dbReference>
<dbReference type="GO" id="GO:0005739">
    <property type="term" value="C:mitochondrion"/>
    <property type="evidence" value="ECO:0007669"/>
    <property type="project" value="UniProtKB-SubCell"/>
</dbReference>
<evidence type="ECO:0000256" key="2">
    <source>
        <dbReference type="ARBA" id="ARBA00004173"/>
    </source>
</evidence>
<dbReference type="PANTHER" id="PTHR13391">
    <property type="entry name" value="MITOCHONDRIAL DISTRIBUTION REGULATOR MISATO"/>
    <property type="match status" value="1"/>
</dbReference>
<keyword evidence="4" id="KW-0496">Mitochondrion</keyword>
<evidence type="ECO:0000256" key="5">
    <source>
        <dbReference type="SAM" id="MobiDB-lite"/>
    </source>
</evidence>
<dbReference type="STRING" id="1076935.U4L166"/>
<comment type="similarity">
    <text evidence="3">Belongs to the misato family.</text>
</comment>
<reference evidence="8 9" key="1">
    <citation type="journal article" date="2013" name="PLoS Genet.">
        <title>The genome and development-dependent transcriptomes of Pyronema confluens: a window into fungal evolution.</title>
        <authorList>
            <person name="Traeger S."/>
            <person name="Altegoer F."/>
            <person name="Freitag M."/>
            <person name="Gabaldon T."/>
            <person name="Kempken F."/>
            <person name="Kumar A."/>
            <person name="Marcet-Houben M."/>
            <person name="Poggeler S."/>
            <person name="Stajich J.E."/>
            <person name="Nowrousian M."/>
        </authorList>
    </citation>
    <scope>NUCLEOTIDE SEQUENCE [LARGE SCALE GENOMIC DNA]</scope>
    <source>
        <strain evidence="9">CBS 100304</strain>
        <tissue evidence="8">Vegetative mycelium</tissue>
    </source>
</reference>
<keyword evidence="9" id="KW-1185">Reference proteome</keyword>